<comment type="caution">
    <text evidence="1">The sequence shown here is derived from an EMBL/GenBank/DDBJ whole genome shotgun (WGS) entry which is preliminary data.</text>
</comment>
<accession>A0A480A720</accession>
<dbReference type="AlphaFoldDB" id="A0A480A720"/>
<protein>
    <submittedName>
        <fullName evidence="1">Uncharacterized protein</fullName>
    </submittedName>
</protein>
<dbReference type="Proteomes" id="UP000300142">
    <property type="component" value="Unassembled WGS sequence"/>
</dbReference>
<organism evidence="1 2">
    <name type="scientific">Sphaerospermopsis reniformis</name>
    <dbReference type="NCBI Taxonomy" id="531300"/>
    <lineage>
        <taxon>Bacteria</taxon>
        <taxon>Bacillati</taxon>
        <taxon>Cyanobacteriota</taxon>
        <taxon>Cyanophyceae</taxon>
        <taxon>Nostocales</taxon>
        <taxon>Aphanizomenonaceae</taxon>
        <taxon>Sphaerospermopsis</taxon>
    </lineage>
</organism>
<name>A0A480A720_9CYAN</name>
<reference evidence="2" key="1">
    <citation type="submission" date="2019-02" db="EMBL/GenBank/DDBJ databases">
        <title>Draft genome sequence of Sphaerospermopsis reniformis NIES-1949.</title>
        <authorList>
            <person name="Yamaguchi H."/>
            <person name="Suzuki S."/>
            <person name="Kawachi M."/>
        </authorList>
    </citation>
    <scope>NUCLEOTIDE SEQUENCE [LARGE SCALE GENOMIC DNA]</scope>
    <source>
        <strain evidence="2">NIES-1949</strain>
    </source>
</reference>
<proteinExistence type="predicted"/>
<dbReference type="RefSeq" id="WP_137667995.1">
    <property type="nucleotide sequence ID" value="NZ_BJCE01000108.1"/>
</dbReference>
<sequence>MLVSEILQGLPNFLEWMVLFNLGAIRQLTDDAIAREMYHLPEDIDLAPYSHVVLTSHGRFLAAENKSWLSEPTSGQGWSPKMIKSSLAQRFSEQLSLFAVDEADCLGLGEQSPFAPVLLHIKINPEGHGEAQAIFTEQPSGKHYELLQAVGVKFLGGETKENYYLAQFRNRLPVHIHAGILSHFSRTGHCNIFFLQHGNIDPLLEGGLLKAAEVRIKFGKNRALAAVAQLATAACTDGNLAMTCQPPAPEPSFAYGDLVPLGFVLQALNLASLSDVEAERILESRQTLNQFLADNRQGKLWAFHTGRLVTATDSALILQGFKDEESIAALEIFADGEGGYYPQLWSEEEEAGKMLFDHSCRHWCQVDYATTCLIRGLQRQAWLTTNTTIDYLQAGFAQRSGLYFANPYLVDYTLACAIENDAAAEFLREQLLNEILTSMNADYSFGKYDVAFSTALAILSMARLGFRGRTLRSCQLRLLDFMEKDGKFPVCTPFYSSLAIDPKIPMKHILGLLLNHRLASGEQPQQIKKVEEEYHSISLYIDTYQMISTAVAALALAENCSPEIYDLNSWESSTANIHPRYQCSHHCEYITKFALPTYIQGT</sequence>
<evidence type="ECO:0000313" key="1">
    <source>
        <dbReference type="EMBL" id="GCL37974.1"/>
    </source>
</evidence>
<gene>
    <name evidence="1" type="ORF">SR1949_30870</name>
</gene>
<evidence type="ECO:0000313" key="2">
    <source>
        <dbReference type="Proteomes" id="UP000300142"/>
    </source>
</evidence>
<keyword evidence="2" id="KW-1185">Reference proteome</keyword>
<dbReference type="EMBL" id="BJCE01000108">
    <property type="protein sequence ID" value="GCL37974.1"/>
    <property type="molecule type" value="Genomic_DNA"/>
</dbReference>